<evidence type="ECO:0000313" key="1">
    <source>
        <dbReference type="EMBL" id="GIG09887.1"/>
    </source>
</evidence>
<name>A0A8J3PAI9_9ACTN</name>
<reference evidence="1 2" key="1">
    <citation type="submission" date="2021-01" db="EMBL/GenBank/DDBJ databases">
        <title>Whole genome shotgun sequence of Catellatospora coxensis NBRC 107359.</title>
        <authorList>
            <person name="Komaki H."/>
            <person name="Tamura T."/>
        </authorList>
    </citation>
    <scope>NUCLEOTIDE SEQUENCE [LARGE SCALE GENOMIC DNA]</scope>
    <source>
        <strain evidence="1 2">NBRC 107359</strain>
    </source>
</reference>
<dbReference type="AlphaFoldDB" id="A0A8J3PAI9"/>
<dbReference type="Proteomes" id="UP000630887">
    <property type="component" value="Unassembled WGS sequence"/>
</dbReference>
<keyword evidence="2" id="KW-1185">Reference proteome</keyword>
<dbReference type="RefSeq" id="WP_203697434.1">
    <property type="nucleotide sequence ID" value="NZ_BAAALC010000050.1"/>
</dbReference>
<protein>
    <submittedName>
        <fullName evidence="1">Uncharacterized protein</fullName>
    </submittedName>
</protein>
<comment type="caution">
    <text evidence="1">The sequence shown here is derived from an EMBL/GenBank/DDBJ whole genome shotgun (WGS) entry which is preliminary data.</text>
</comment>
<gene>
    <name evidence="1" type="ORF">Cco03nite_65870</name>
</gene>
<accession>A0A8J3PAI9</accession>
<sequence>MGTTTVGFAVADEDREKLDELVRYFGNGNRSAYLRATLKIMESVKLAEQWRELQAYGQQRLAEQNLGVEDVAEITRRVLKDRE</sequence>
<dbReference type="EMBL" id="BONI01000075">
    <property type="protein sequence ID" value="GIG09887.1"/>
    <property type="molecule type" value="Genomic_DNA"/>
</dbReference>
<organism evidence="1 2">
    <name type="scientific">Catellatospora coxensis</name>
    <dbReference type="NCBI Taxonomy" id="310354"/>
    <lineage>
        <taxon>Bacteria</taxon>
        <taxon>Bacillati</taxon>
        <taxon>Actinomycetota</taxon>
        <taxon>Actinomycetes</taxon>
        <taxon>Micromonosporales</taxon>
        <taxon>Micromonosporaceae</taxon>
        <taxon>Catellatospora</taxon>
    </lineage>
</organism>
<evidence type="ECO:0000313" key="2">
    <source>
        <dbReference type="Proteomes" id="UP000630887"/>
    </source>
</evidence>
<proteinExistence type="predicted"/>